<accession>G8XBG0</accession>
<evidence type="ECO:0000313" key="1">
    <source>
        <dbReference type="EMBL" id="AEW86740.1"/>
    </source>
</evidence>
<sequence length="312" mass="36873">MRKIILTILISLNINCKQDKNIMQNPNINDNNLVEEIIKSVKHYPNDKINIISYDKHFCDFEVFVNGLSVYKKFDKESGSSAFDINPYIFKTGEYNVKYKLYPVNEKDDYSFKGNTIFNLSLESYSLNSAENEKTHFKYSIPYLKNEFIATNKNIFEDTFKIKIEVPYTITPDFENAQDLTKLDKKHLEQKVLEKYNQIREVYTKKNVDDIAKLIYAKTILEFQTTYADKEKVAGYWKLYKNILLSDDFTMLPIENYKMEFFYDGRLVTLISQSKEPKLRNEPALAGRYKNQISSIKHYLYLPKGETEFKVY</sequence>
<dbReference type="HOGENOM" id="CLU_071048_0_0_10"/>
<dbReference type="eggNOG" id="ENOG5033IZ4">
    <property type="taxonomic scope" value="Bacteria"/>
</dbReference>
<keyword evidence="2" id="KW-1185">Reference proteome</keyword>
<proteinExistence type="predicted"/>
<protein>
    <submittedName>
        <fullName evidence="1">Uncharacterized protein</fullName>
    </submittedName>
</protein>
<organism evidence="1 2">
    <name type="scientific">Flavobacterium columnare (strain ATCC 49512 / CIP 103533 / TG 44/87)</name>
    <dbReference type="NCBI Taxonomy" id="1041826"/>
    <lineage>
        <taxon>Bacteria</taxon>
        <taxon>Pseudomonadati</taxon>
        <taxon>Bacteroidota</taxon>
        <taxon>Flavobacteriia</taxon>
        <taxon>Flavobacteriales</taxon>
        <taxon>Flavobacteriaceae</taxon>
        <taxon>Flavobacterium</taxon>
    </lineage>
</organism>
<dbReference type="EMBL" id="CP003222">
    <property type="protein sequence ID" value="AEW86740.1"/>
    <property type="molecule type" value="Genomic_DNA"/>
</dbReference>
<name>G8XBG0_FLACA</name>
<dbReference type="STRING" id="1041826.FCOL_09655"/>
<dbReference type="KEGG" id="fco:FCOL_09655"/>
<dbReference type="GeneID" id="60758489"/>
<gene>
    <name evidence="1" type="ordered locus">FCOL_09655</name>
</gene>
<dbReference type="AlphaFoldDB" id="G8XBG0"/>
<dbReference type="Proteomes" id="UP000005638">
    <property type="component" value="Chromosome"/>
</dbReference>
<evidence type="ECO:0000313" key="2">
    <source>
        <dbReference type="Proteomes" id="UP000005638"/>
    </source>
</evidence>
<reference evidence="1 2" key="1">
    <citation type="journal article" date="2012" name="J. Bacteriol.">
        <title>Genome Sequence of the Fish Pathogen Flavobacterium columnare ATCC 49512.</title>
        <authorList>
            <person name="Tekedar H.C."/>
            <person name="Karsi A."/>
            <person name="Gillaspy A.F."/>
            <person name="Dyer D.W."/>
            <person name="Benton N.R."/>
            <person name="Zaitshik J."/>
            <person name="Vamenta S."/>
            <person name="Banes M.M."/>
            <person name="Gulsoy N."/>
            <person name="Aboko-Cole M."/>
            <person name="Waldbieser G.C."/>
            <person name="Lawrence M.L."/>
        </authorList>
    </citation>
    <scope>NUCLEOTIDE SEQUENCE [LARGE SCALE GENOMIC DNA]</scope>
    <source>
        <strain evidence="2">ATCC 49512 / CIP 103533 / TG 44/87</strain>
    </source>
</reference>
<dbReference type="RefSeq" id="WP_014166014.1">
    <property type="nucleotide sequence ID" value="NC_016510.2"/>
</dbReference>